<evidence type="ECO:0000256" key="4">
    <source>
        <dbReference type="ARBA" id="ARBA00023136"/>
    </source>
</evidence>
<feature type="transmembrane region" description="Helical" evidence="7">
    <location>
        <begin position="88"/>
        <end position="104"/>
    </location>
</feature>
<evidence type="ECO:0000256" key="6">
    <source>
        <dbReference type="ARBA" id="ARBA00023239"/>
    </source>
</evidence>
<feature type="transmembrane region" description="Helical" evidence="7">
    <location>
        <begin position="110"/>
        <end position="127"/>
    </location>
</feature>
<keyword evidence="4 7" id="KW-0472">Membrane</keyword>
<accession>A0A4R6TLZ0</accession>
<dbReference type="OrthoDB" id="341137at2"/>
<feature type="domain" description="HTTM-like" evidence="8">
    <location>
        <begin position="7"/>
        <end position="266"/>
    </location>
</feature>
<proteinExistence type="predicted"/>
<evidence type="ECO:0000256" key="3">
    <source>
        <dbReference type="ARBA" id="ARBA00022989"/>
    </source>
</evidence>
<feature type="transmembrane region" description="Helical" evidence="7">
    <location>
        <begin position="148"/>
        <end position="167"/>
    </location>
</feature>
<organism evidence="9 10">
    <name type="scientific">Zeaxanthinibacter enoshimensis</name>
    <dbReference type="NCBI Taxonomy" id="392009"/>
    <lineage>
        <taxon>Bacteria</taxon>
        <taxon>Pseudomonadati</taxon>
        <taxon>Bacteroidota</taxon>
        <taxon>Flavobacteriia</taxon>
        <taxon>Flavobacteriales</taxon>
        <taxon>Flavobacteriaceae</taxon>
        <taxon>Zeaxanthinibacter</taxon>
    </lineage>
</organism>
<dbReference type="Pfam" id="PF05090">
    <property type="entry name" value="HTTM"/>
    <property type="match status" value="1"/>
</dbReference>
<dbReference type="GO" id="GO:0012505">
    <property type="term" value="C:endomembrane system"/>
    <property type="evidence" value="ECO:0007669"/>
    <property type="project" value="UniProtKB-SubCell"/>
</dbReference>
<comment type="subcellular location">
    <subcellularLocation>
        <location evidence="1">Endomembrane system</location>
        <topology evidence="1">Multi-pass membrane protein</topology>
    </subcellularLocation>
</comment>
<dbReference type="Proteomes" id="UP000295468">
    <property type="component" value="Unassembled WGS sequence"/>
</dbReference>
<dbReference type="InterPro" id="IPR011020">
    <property type="entry name" value="HTTM-like"/>
</dbReference>
<protein>
    <submittedName>
        <fullName evidence="9">Vitamin K-dependent gamma-carboxylase-like protein</fullName>
    </submittedName>
</protein>
<keyword evidence="3 7" id="KW-1133">Transmembrane helix</keyword>
<evidence type="ECO:0000256" key="1">
    <source>
        <dbReference type="ARBA" id="ARBA00004127"/>
    </source>
</evidence>
<feature type="transmembrane region" description="Helical" evidence="7">
    <location>
        <begin position="66"/>
        <end position="83"/>
    </location>
</feature>
<dbReference type="AlphaFoldDB" id="A0A4R6TLZ0"/>
<dbReference type="InterPro" id="IPR053934">
    <property type="entry name" value="HTTM_dom"/>
</dbReference>
<dbReference type="EMBL" id="SNYI01000001">
    <property type="protein sequence ID" value="TDQ32502.1"/>
    <property type="molecule type" value="Genomic_DNA"/>
</dbReference>
<sequence length="446" mass="52685">MLNRLLFRRIDNTPLIIFRIFFGILISLECYGAIVTGWIRRVLVEPDFTFTFIGFEWLQPLPGNGMYFYFFIMGTLGILITLGYRYRWSMIAFTIMWTGVYLMQKSSYNNHYYLLILISFLMCFFPASRSHSLDIRRNPELKTDSIYAYVKWIFVLQLLIVYTYAALAKCYADWLDTTFIELLMSAKKSRPLIGELLQHPIVIHSIRIFGIAFDLLIIPALLWHRTRVFAFICAIFFHLFNSYVFQIGIFPYLALAFTVFFFEAETIRRLFFPRKVAYTLNEIRIPSKHCWMLAAGVIYFTVQLLLPVRHHFFKDDVLWTEEGHRLSWRMMLRSRKGNISFKVVNKANGKSTAISVDDYVTRKQKRMLATHPDFIWQFAQRLKHEYASKGEDVAVYANALVSVNGRPLRRLIDPNTDLAAEKWSHLRHHEWILPSKLKIQRPKTRD</sequence>
<dbReference type="Pfam" id="PF22777">
    <property type="entry name" value="VKGC_lumenal_dom"/>
    <property type="match status" value="1"/>
</dbReference>
<dbReference type="PANTHER" id="PTHR12639:SF7">
    <property type="entry name" value="HTTM DOMAIN-CONTAINING PROTEIN"/>
    <property type="match status" value="1"/>
</dbReference>
<keyword evidence="10" id="KW-1185">Reference proteome</keyword>
<keyword evidence="6" id="KW-0456">Lyase</keyword>
<evidence type="ECO:0000313" key="9">
    <source>
        <dbReference type="EMBL" id="TDQ32502.1"/>
    </source>
</evidence>
<dbReference type="InterPro" id="IPR053935">
    <property type="entry name" value="VKGC_lumenal_dom"/>
</dbReference>
<dbReference type="RefSeq" id="WP_133642556.1">
    <property type="nucleotide sequence ID" value="NZ_SNYI01000001.1"/>
</dbReference>
<keyword evidence="5" id="KW-1015">Disulfide bond</keyword>
<evidence type="ECO:0000256" key="7">
    <source>
        <dbReference type="SAM" id="Phobius"/>
    </source>
</evidence>
<dbReference type="SMART" id="SM00752">
    <property type="entry name" value="HTTM"/>
    <property type="match status" value="1"/>
</dbReference>
<feature type="transmembrane region" description="Helical" evidence="7">
    <location>
        <begin position="228"/>
        <end position="246"/>
    </location>
</feature>
<feature type="transmembrane region" description="Helical" evidence="7">
    <location>
        <begin position="201"/>
        <end position="221"/>
    </location>
</feature>
<dbReference type="GO" id="GO:0019842">
    <property type="term" value="F:vitamin binding"/>
    <property type="evidence" value="ECO:0007669"/>
    <property type="project" value="TreeGrafter"/>
</dbReference>
<dbReference type="GO" id="GO:0008488">
    <property type="term" value="F:gamma-glutamyl carboxylase activity"/>
    <property type="evidence" value="ECO:0007669"/>
    <property type="project" value="InterPro"/>
</dbReference>
<evidence type="ECO:0000313" key="10">
    <source>
        <dbReference type="Proteomes" id="UP000295468"/>
    </source>
</evidence>
<evidence type="ECO:0000259" key="8">
    <source>
        <dbReference type="SMART" id="SM00752"/>
    </source>
</evidence>
<reference evidence="9 10" key="1">
    <citation type="submission" date="2019-03" db="EMBL/GenBank/DDBJ databases">
        <title>Genomic Encyclopedia of Archaeal and Bacterial Type Strains, Phase II (KMG-II): from individual species to whole genera.</title>
        <authorList>
            <person name="Goeker M."/>
        </authorList>
    </citation>
    <scope>NUCLEOTIDE SEQUENCE [LARGE SCALE GENOMIC DNA]</scope>
    <source>
        <strain evidence="9 10">DSM 18435</strain>
    </source>
</reference>
<name>A0A4R6TLZ0_9FLAO</name>
<dbReference type="InterPro" id="IPR007782">
    <property type="entry name" value="VKG_COase"/>
</dbReference>
<evidence type="ECO:0000256" key="5">
    <source>
        <dbReference type="ARBA" id="ARBA00023157"/>
    </source>
</evidence>
<evidence type="ECO:0000256" key="2">
    <source>
        <dbReference type="ARBA" id="ARBA00022692"/>
    </source>
</evidence>
<comment type="caution">
    <text evidence="9">The sequence shown here is derived from an EMBL/GenBank/DDBJ whole genome shotgun (WGS) entry which is preliminary data.</text>
</comment>
<feature type="transmembrane region" description="Helical" evidence="7">
    <location>
        <begin position="20"/>
        <end position="39"/>
    </location>
</feature>
<keyword evidence="2 7" id="KW-0812">Transmembrane</keyword>
<gene>
    <name evidence="9" type="ORF">CLV82_0331</name>
</gene>
<dbReference type="PANTHER" id="PTHR12639">
    <property type="entry name" value="VITAMIN K-DEPENDENT GAMMA-CARBOXYLASE"/>
    <property type="match status" value="1"/>
</dbReference>